<evidence type="ECO:0000313" key="4">
    <source>
        <dbReference type="Proteomes" id="UP001168478"/>
    </source>
</evidence>
<dbReference type="Proteomes" id="UP001167831">
    <property type="component" value="Unassembled WGS sequence"/>
</dbReference>
<dbReference type="Proteomes" id="UP001168478">
    <property type="component" value="Unassembled WGS sequence"/>
</dbReference>
<dbReference type="EMBL" id="JAUEIF010000010">
    <property type="protein sequence ID" value="MDN0025971.1"/>
    <property type="molecule type" value="Genomic_DNA"/>
</dbReference>
<evidence type="ECO:0000313" key="3">
    <source>
        <dbReference type="Proteomes" id="UP001167831"/>
    </source>
</evidence>
<evidence type="ECO:0008006" key="5">
    <source>
        <dbReference type="Google" id="ProtNLM"/>
    </source>
</evidence>
<accession>A0AAW7JPL5</accession>
<comment type="caution">
    <text evidence="2">The sequence shown here is derived from an EMBL/GenBank/DDBJ whole genome shotgun (WGS) entry which is preliminary data.</text>
</comment>
<evidence type="ECO:0000313" key="1">
    <source>
        <dbReference type="EMBL" id="MDN0023330.1"/>
    </source>
</evidence>
<dbReference type="RefSeq" id="WP_289825738.1">
    <property type="nucleotide sequence ID" value="NZ_JAUEIE010000010.1"/>
</dbReference>
<sequence>MRNKKFSLAELAEAMTVVSLEEQKLYYGGYDDKDCVWRCLAYINSNGQDYGAEAAMKLAQAYYGTSFDENNYEFKGSMAELSNFTKDFFSDNSGSATRVLVFDPNDVPGWTGDGYSMHAVIIEKFTLDYFEVFDPQTGAHSKIKRSYLEGDGGSGRGYILKVNNRKHSAYGY</sequence>
<dbReference type="EMBL" id="JAUEIE010000010">
    <property type="protein sequence ID" value="MDN0023330.1"/>
    <property type="molecule type" value="Genomic_DNA"/>
</dbReference>
<gene>
    <name evidence="1" type="ORF">QVN81_09895</name>
    <name evidence="2" type="ORF">QVN84_10640</name>
</gene>
<name>A0AAW7JPL5_9BACT</name>
<dbReference type="AlphaFoldDB" id="A0AAW7JPL5"/>
<proteinExistence type="predicted"/>
<reference evidence="2" key="2">
    <citation type="submission" date="2023-08" db="EMBL/GenBank/DDBJ databases">
        <title>Identification and characterization of horizontal gene transfer across gut microbiota members of farm animals based on homology search.</title>
        <authorList>
            <person name="Schwarzerova J."/>
            <person name="Nykrynova M."/>
            <person name="Jureckova K."/>
            <person name="Cejkova D."/>
            <person name="Rychlik I."/>
        </authorList>
    </citation>
    <scope>NUCLEOTIDE SEQUENCE</scope>
    <source>
        <strain evidence="2">ET15</strain>
        <strain evidence="1">ET37</strain>
    </source>
</reference>
<organism evidence="2 4">
    <name type="scientific">Leyella lascolaii</name>
    <dbReference type="NCBI Taxonomy" id="1776379"/>
    <lineage>
        <taxon>Bacteria</taxon>
        <taxon>Pseudomonadati</taxon>
        <taxon>Bacteroidota</taxon>
        <taxon>Bacteroidia</taxon>
        <taxon>Bacteroidales</taxon>
        <taxon>Prevotellaceae</taxon>
        <taxon>Leyella</taxon>
    </lineage>
</organism>
<keyword evidence="3" id="KW-1185">Reference proteome</keyword>
<protein>
    <recommendedName>
        <fullName evidence="5">Peptidase C39-like domain-containing protein</fullName>
    </recommendedName>
</protein>
<evidence type="ECO:0000313" key="2">
    <source>
        <dbReference type="EMBL" id="MDN0025971.1"/>
    </source>
</evidence>
<reference evidence="2" key="1">
    <citation type="submission" date="2023-06" db="EMBL/GenBank/DDBJ databases">
        <authorList>
            <person name="Zeman M."/>
            <person name="Kubasova T."/>
            <person name="Jahodarova E."/>
            <person name="Nykrynova M."/>
            <person name="Rychlik I."/>
        </authorList>
    </citation>
    <scope>NUCLEOTIDE SEQUENCE</scope>
    <source>
        <strain evidence="2">ET15</strain>
        <strain evidence="1">ET37</strain>
    </source>
</reference>